<dbReference type="InterPro" id="IPR051686">
    <property type="entry name" value="Lipoprotein_DolP"/>
</dbReference>
<evidence type="ECO:0000256" key="2">
    <source>
        <dbReference type="ARBA" id="ARBA00022729"/>
    </source>
</evidence>
<dbReference type="PANTHER" id="PTHR34606:SF15">
    <property type="entry name" value="BON DOMAIN-CONTAINING PROTEIN"/>
    <property type="match status" value="1"/>
</dbReference>
<evidence type="ECO:0000256" key="1">
    <source>
        <dbReference type="ARBA" id="ARBA00004418"/>
    </source>
</evidence>
<dbReference type="KEGG" id="pzu:PHZ_p0074"/>
<keyword evidence="3" id="KW-0677">Repeat</keyword>
<protein>
    <recommendedName>
        <fullName evidence="5">Osmotically-inducible protein Y</fullName>
    </recommendedName>
</protein>
<feature type="domain" description="BON" evidence="6">
    <location>
        <begin position="3"/>
        <end position="71"/>
    </location>
</feature>
<dbReference type="InterPro" id="IPR014004">
    <property type="entry name" value="Transpt-assoc_nodulatn_dom_bac"/>
</dbReference>
<dbReference type="PANTHER" id="PTHR34606">
    <property type="entry name" value="BON DOMAIN-CONTAINING PROTEIN"/>
    <property type="match status" value="1"/>
</dbReference>
<comment type="subcellular location">
    <subcellularLocation>
        <location evidence="1">Periplasm</location>
    </subcellularLocation>
</comment>
<keyword evidence="8" id="KW-1185">Reference proteome</keyword>
<dbReference type="HOGENOM" id="CLU_082070_0_0_5"/>
<keyword evidence="7" id="KW-0614">Plasmid</keyword>
<dbReference type="InterPro" id="IPR007055">
    <property type="entry name" value="BON_dom"/>
</dbReference>
<proteinExistence type="predicted"/>
<evidence type="ECO:0000256" key="3">
    <source>
        <dbReference type="ARBA" id="ARBA00022737"/>
    </source>
</evidence>
<keyword evidence="4" id="KW-0574">Periplasm</keyword>
<gene>
    <name evidence="7" type="primary">osmY</name>
    <name evidence="7" type="ordered locus">PHZ_p0074</name>
</gene>
<evidence type="ECO:0000256" key="5">
    <source>
        <dbReference type="ARBA" id="ARBA00070588"/>
    </source>
</evidence>
<name>B4RI42_PHEZH</name>
<dbReference type="PROSITE" id="PS50914">
    <property type="entry name" value="BON"/>
    <property type="match status" value="3"/>
</dbReference>
<dbReference type="OrthoDB" id="870892at2"/>
<dbReference type="Proteomes" id="UP000001868">
    <property type="component" value="Plasmid pHLK1"/>
</dbReference>
<dbReference type="GO" id="GO:0042597">
    <property type="term" value="C:periplasmic space"/>
    <property type="evidence" value="ECO:0007669"/>
    <property type="project" value="UniProtKB-SubCell"/>
</dbReference>
<organism evidence="7 8">
    <name type="scientific">Phenylobacterium zucineum (strain HLK1)</name>
    <dbReference type="NCBI Taxonomy" id="450851"/>
    <lineage>
        <taxon>Bacteria</taxon>
        <taxon>Pseudomonadati</taxon>
        <taxon>Pseudomonadota</taxon>
        <taxon>Alphaproteobacteria</taxon>
        <taxon>Caulobacterales</taxon>
        <taxon>Caulobacteraceae</taxon>
        <taxon>Phenylobacterium</taxon>
    </lineage>
</organism>
<dbReference type="FunFam" id="3.30.1340.30:FF:000001">
    <property type="entry name" value="Molecular chaperone OsmY"/>
    <property type="match status" value="1"/>
</dbReference>
<dbReference type="Pfam" id="PF04972">
    <property type="entry name" value="BON"/>
    <property type="match status" value="3"/>
</dbReference>
<keyword evidence="2" id="KW-0732">Signal</keyword>
<evidence type="ECO:0000313" key="8">
    <source>
        <dbReference type="Proteomes" id="UP000001868"/>
    </source>
</evidence>
<feature type="domain" description="BON" evidence="6">
    <location>
        <begin position="78"/>
        <end position="146"/>
    </location>
</feature>
<dbReference type="RefSeq" id="WP_012520317.1">
    <property type="nucleotide sequence ID" value="NC_011143.1"/>
</dbReference>
<reference evidence="7 8" key="1">
    <citation type="journal article" date="2008" name="BMC Genomics">
        <title>Complete genome of Phenylobacterium zucineum - a novel facultative intracellular bacterium isolated from human erythroleukemia cell line K562.</title>
        <authorList>
            <person name="Luo Y."/>
            <person name="Xu X."/>
            <person name="Ding Z."/>
            <person name="Liu Z."/>
            <person name="Zhang B."/>
            <person name="Yan Z."/>
            <person name="Sun J."/>
            <person name="Hu S."/>
            <person name="Hu X."/>
        </authorList>
    </citation>
    <scope>NUCLEOTIDE SEQUENCE [LARGE SCALE GENOMIC DNA]</scope>
    <source>
        <strain evidence="8">HLK1</strain>
        <plasmid evidence="8">HLK1</plasmid>
        <plasmid evidence="8">Plasmid pHLK1</plasmid>
    </source>
</reference>
<dbReference type="eggNOG" id="COG2823">
    <property type="taxonomic scope" value="Bacteria"/>
</dbReference>
<evidence type="ECO:0000256" key="4">
    <source>
        <dbReference type="ARBA" id="ARBA00022764"/>
    </source>
</evidence>
<feature type="domain" description="BON" evidence="6">
    <location>
        <begin position="149"/>
        <end position="217"/>
    </location>
</feature>
<evidence type="ECO:0000313" key="7">
    <source>
        <dbReference type="EMBL" id="ACG80017.1"/>
    </source>
</evidence>
<dbReference type="SMART" id="SM00749">
    <property type="entry name" value="BON"/>
    <property type="match status" value="3"/>
</dbReference>
<dbReference type="Gene3D" id="3.30.1340.30">
    <property type="match status" value="3"/>
</dbReference>
<dbReference type="AlphaFoldDB" id="B4RI42"/>
<dbReference type="EMBL" id="CP000748">
    <property type="protein sequence ID" value="ACG80017.1"/>
    <property type="molecule type" value="Genomic_DNA"/>
</dbReference>
<sequence>MQNDADIKKNVEAQLSWEPGLKDDDIAVAVRDGVVTLAGFVKSYADFYAAENAAKKVKGVKAVANDIEVRLPQVDRRPDPDIARDAVDALKRDLPAASERIKVVVKDGYLSLQGEVEWKYQKDWAERAVRNIKGVVAVSNIIRIKPKVEPIELKKKIEDAFVRSAQVDAHHVIVEADGSQVTLKGHVRSWAERQEAERQAWSAPGVTEVRNELTIDPWPFASQAA</sequence>
<evidence type="ECO:0000259" key="6">
    <source>
        <dbReference type="PROSITE" id="PS50914"/>
    </source>
</evidence>
<accession>B4RI42</accession>
<geneLocation type="plasmid" evidence="8">
    <name>pHLK1</name>
</geneLocation>